<dbReference type="RefSeq" id="WP_128746234.1">
    <property type="nucleotide sequence ID" value="NZ_CP035281.1"/>
</dbReference>
<accession>A0A410PX26</accession>
<dbReference type="KEGG" id="amij:EQM06_09625"/>
<dbReference type="Proteomes" id="UP000287601">
    <property type="component" value="Chromosome"/>
</dbReference>
<dbReference type="EMBL" id="CP035281">
    <property type="protein sequence ID" value="QAT43454.1"/>
    <property type="molecule type" value="Genomic_DNA"/>
</dbReference>
<organism evidence="1 2">
    <name type="scientific">Aminipila luticellarii</name>
    <dbReference type="NCBI Taxonomy" id="2507160"/>
    <lineage>
        <taxon>Bacteria</taxon>
        <taxon>Bacillati</taxon>
        <taxon>Bacillota</taxon>
        <taxon>Clostridia</taxon>
        <taxon>Peptostreptococcales</taxon>
        <taxon>Anaerovoracaceae</taxon>
        <taxon>Aminipila</taxon>
    </lineage>
</organism>
<reference evidence="1 2" key="1">
    <citation type="submission" date="2019-01" db="EMBL/GenBank/DDBJ databases">
        <title>Draft genomes of a novel of Aminipila strains.</title>
        <authorList>
            <person name="Ma S."/>
        </authorList>
    </citation>
    <scope>NUCLEOTIDE SEQUENCE [LARGE SCALE GENOMIC DNA]</scope>
    <source>
        <strain evidence="2">JN-39</strain>
    </source>
</reference>
<evidence type="ECO:0000313" key="1">
    <source>
        <dbReference type="EMBL" id="QAT43454.1"/>
    </source>
</evidence>
<evidence type="ECO:0000313" key="2">
    <source>
        <dbReference type="Proteomes" id="UP000287601"/>
    </source>
</evidence>
<protein>
    <submittedName>
        <fullName evidence="1">Uncharacterized protein</fullName>
    </submittedName>
</protein>
<name>A0A410PX26_9FIRM</name>
<dbReference type="OrthoDB" id="2603324at2"/>
<sequence>MVSIKQLTDSNIPSSQMTLVFESRMLWRDLVTWLQAYLASVFAGFGNQDSIEVKLKEVATKFGNVLSTVFGGEVGEQYITLINNWINTFKLLVDAQMNDDVNTVNEYTNQLYENINQISVLLSAVNPFWTESEWKALLYRFNEMMIEQLSAYLYKEYTRNIESFDRILNLTSIIGNYYSRGLLNYLAYSR</sequence>
<proteinExistence type="predicted"/>
<keyword evidence="2" id="KW-1185">Reference proteome</keyword>
<dbReference type="AlphaFoldDB" id="A0A410PX26"/>
<gene>
    <name evidence="1" type="ORF">EQM06_09625</name>
</gene>